<name>A0ABY8S483_9GAMM</name>
<dbReference type="Gene3D" id="3.40.50.2000">
    <property type="entry name" value="Glycogen Phosphorylase B"/>
    <property type="match status" value="2"/>
</dbReference>
<dbReference type="GO" id="GO:0016757">
    <property type="term" value="F:glycosyltransferase activity"/>
    <property type="evidence" value="ECO:0007669"/>
    <property type="project" value="UniProtKB-KW"/>
</dbReference>
<keyword evidence="3" id="KW-0328">Glycosyltransferase</keyword>
<evidence type="ECO:0000313" key="3">
    <source>
        <dbReference type="EMBL" id="WHP04494.1"/>
    </source>
</evidence>
<dbReference type="Pfam" id="PF13439">
    <property type="entry name" value="Glyco_transf_4"/>
    <property type="match status" value="1"/>
</dbReference>
<dbReference type="EC" id="2.4.-.-" evidence="3"/>
<dbReference type="InterPro" id="IPR028098">
    <property type="entry name" value="Glyco_trans_4-like_N"/>
</dbReference>
<dbReference type="Proteomes" id="UP001229836">
    <property type="component" value="Chromosome"/>
</dbReference>
<proteinExistence type="predicted"/>
<dbReference type="CDD" id="cd03820">
    <property type="entry name" value="GT4_AmsD-like"/>
    <property type="match status" value="1"/>
</dbReference>
<dbReference type="RefSeq" id="WP_283266182.1">
    <property type="nucleotide sequence ID" value="NZ_CP125669.1"/>
</dbReference>
<organism evidence="3 4">
    <name type="scientific">Acinetobacter corruptisaponis</name>
    <dbReference type="NCBI Taxonomy" id="3045147"/>
    <lineage>
        <taxon>Bacteria</taxon>
        <taxon>Pseudomonadati</taxon>
        <taxon>Pseudomonadota</taxon>
        <taxon>Gammaproteobacteria</taxon>
        <taxon>Moraxellales</taxon>
        <taxon>Moraxellaceae</taxon>
        <taxon>Acinetobacter</taxon>
    </lineage>
</organism>
<feature type="domain" description="Glycosyltransferase subfamily 4-like N-terminal" evidence="2">
    <location>
        <begin position="14"/>
        <end position="169"/>
    </location>
</feature>
<keyword evidence="3" id="KW-0808">Transferase</keyword>
<dbReference type="PANTHER" id="PTHR12526:SF630">
    <property type="entry name" value="GLYCOSYLTRANSFERASE"/>
    <property type="match status" value="1"/>
</dbReference>
<gene>
    <name evidence="3" type="ORF">QLH32_10475</name>
</gene>
<dbReference type="EMBL" id="CP125669">
    <property type="protein sequence ID" value="WHP04494.1"/>
    <property type="molecule type" value="Genomic_DNA"/>
</dbReference>
<accession>A0ABY8S483</accession>
<evidence type="ECO:0000259" key="2">
    <source>
        <dbReference type="Pfam" id="PF13439"/>
    </source>
</evidence>
<feature type="domain" description="Glycosyl transferase family 1" evidence="1">
    <location>
        <begin position="183"/>
        <end position="340"/>
    </location>
</feature>
<evidence type="ECO:0000313" key="4">
    <source>
        <dbReference type="Proteomes" id="UP001229836"/>
    </source>
</evidence>
<evidence type="ECO:0000259" key="1">
    <source>
        <dbReference type="Pfam" id="PF00534"/>
    </source>
</evidence>
<reference evidence="3 4" key="1">
    <citation type="submission" date="2023-05" db="EMBL/GenBank/DDBJ databases">
        <title>The complete genome of Acinetobacter sp. nov KCTC 92772.</title>
        <authorList>
            <person name="Zhou G."/>
        </authorList>
    </citation>
    <scope>NUCLEOTIDE SEQUENCE [LARGE SCALE GENOMIC DNA]</scope>
    <source>
        <strain evidence="3 4">KCTC 92772</strain>
    </source>
</reference>
<sequence>MKILFYFTSMTPAGGIERVISTLANHFSDFLEVTILVKDQAYSHYPLSEKIKLISLDSELKLNMGSRTKRIGQVSINLVQSVAKLKHHLTLNKYDLYYLAHPLNVLEFFLAHGINKNVIISEHGGINAYNLIYKQIKKWLYHKARVYIVPTRSDAKVYADLNFPVKYIPHFKSSLNYECSDLSKKVVLSIGRMTEAKRQWIMIDLWHKIIYEDNIKNWELHLVGDGNLKKQFEGKIVALELQDYVKILPPIKNVDKYYKASSIFMLTSHSEGFGMVLLEAISFGLPCISYDCPSGPRDIIENEVNGYLVPMDDFDHLRDATLSLLTDPEKLNKFATGAYNTSLKWNDEVVLNKWKEILF</sequence>
<dbReference type="SUPFAM" id="SSF53756">
    <property type="entry name" value="UDP-Glycosyltransferase/glycogen phosphorylase"/>
    <property type="match status" value="1"/>
</dbReference>
<keyword evidence="4" id="KW-1185">Reference proteome</keyword>
<dbReference type="PANTHER" id="PTHR12526">
    <property type="entry name" value="GLYCOSYLTRANSFERASE"/>
    <property type="match status" value="1"/>
</dbReference>
<protein>
    <submittedName>
        <fullName evidence="3">Glycosyltransferase family 4 protein</fullName>
        <ecNumber evidence="3">2.4.-.-</ecNumber>
    </submittedName>
</protein>
<dbReference type="Pfam" id="PF00534">
    <property type="entry name" value="Glycos_transf_1"/>
    <property type="match status" value="1"/>
</dbReference>
<dbReference type="InterPro" id="IPR001296">
    <property type="entry name" value="Glyco_trans_1"/>
</dbReference>